<dbReference type="InterPro" id="IPR000572">
    <property type="entry name" value="OxRdtase_Mopterin-bd_dom"/>
</dbReference>
<protein>
    <submittedName>
        <fullName evidence="3">Molybdopterin-dependent oxidoreductase</fullName>
    </submittedName>
</protein>
<evidence type="ECO:0000256" key="1">
    <source>
        <dbReference type="SAM" id="SignalP"/>
    </source>
</evidence>
<dbReference type="EMBL" id="JBHSHD010000003">
    <property type="protein sequence ID" value="MFC4819270.1"/>
    <property type="molecule type" value="Genomic_DNA"/>
</dbReference>
<organism evidence="3 4">
    <name type="scientific">Dokdonella ginsengisoli</name>
    <dbReference type="NCBI Taxonomy" id="363846"/>
    <lineage>
        <taxon>Bacteria</taxon>
        <taxon>Pseudomonadati</taxon>
        <taxon>Pseudomonadota</taxon>
        <taxon>Gammaproteobacteria</taxon>
        <taxon>Lysobacterales</taxon>
        <taxon>Rhodanobacteraceae</taxon>
        <taxon>Dokdonella</taxon>
    </lineage>
</organism>
<evidence type="ECO:0000259" key="2">
    <source>
        <dbReference type="Pfam" id="PF00174"/>
    </source>
</evidence>
<dbReference type="SUPFAM" id="SSF56524">
    <property type="entry name" value="Oxidoreductase molybdopterin-binding domain"/>
    <property type="match status" value="1"/>
</dbReference>
<evidence type="ECO:0000313" key="4">
    <source>
        <dbReference type="Proteomes" id="UP001595886"/>
    </source>
</evidence>
<sequence length="171" mass="18288">MKRILACWMLSFLACITCGVAQAEKAPAAAAAAVTIGGEVAKPLRLDAEALAKHARVAVEANDHGKPGRWEGVRLIDLLREAGVPTGDTLRGPALALYVRIDAADGYRAVYALAELDAGFRDGEVILADRRDGKPLDTKEGPFRIVAPGEKRPARWVRQVTAIDVLRAPAK</sequence>
<dbReference type="Proteomes" id="UP001595886">
    <property type="component" value="Unassembled WGS sequence"/>
</dbReference>
<dbReference type="InterPro" id="IPR036374">
    <property type="entry name" value="OxRdtase_Mopterin-bd_sf"/>
</dbReference>
<feature type="domain" description="Oxidoreductase molybdopterin-binding" evidence="2">
    <location>
        <begin position="69"/>
        <end position="169"/>
    </location>
</feature>
<name>A0ABV9QQH6_9GAMM</name>
<comment type="caution">
    <text evidence="3">The sequence shown here is derived from an EMBL/GenBank/DDBJ whole genome shotgun (WGS) entry which is preliminary data.</text>
</comment>
<dbReference type="PROSITE" id="PS51257">
    <property type="entry name" value="PROKAR_LIPOPROTEIN"/>
    <property type="match status" value="1"/>
</dbReference>
<dbReference type="RefSeq" id="WP_380019025.1">
    <property type="nucleotide sequence ID" value="NZ_JBHSHD010000003.1"/>
</dbReference>
<dbReference type="Pfam" id="PF00174">
    <property type="entry name" value="Oxidored_molyb"/>
    <property type="match status" value="1"/>
</dbReference>
<proteinExistence type="predicted"/>
<keyword evidence="4" id="KW-1185">Reference proteome</keyword>
<dbReference type="Gene3D" id="3.90.420.10">
    <property type="entry name" value="Oxidoreductase, molybdopterin-binding domain"/>
    <property type="match status" value="1"/>
</dbReference>
<gene>
    <name evidence="3" type="ORF">ACFO6Q_02980</name>
</gene>
<keyword evidence="1" id="KW-0732">Signal</keyword>
<feature type="chain" id="PRO_5047539755" evidence="1">
    <location>
        <begin position="24"/>
        <end position="171"/>
    </location>
</feature>
<evidence type="ECO:0000313" key="3">
    <source>
        <dbReference type="EMBL" id="MFC4819270.1"/>
    </source>
</evidence>
<accession>A0ABV9QQH6</accession>
<feature type="signal peptide" evidence="1">
    <location>
        <begin position="1"/>
        <end position="23"/>
    </location>
</feature>
<reference evidence="4" key="1">
    <citation type="journal article" date="2019" name="Int. J. Syst. Evol. Microbiol.">
        <title>The Global Catalogue of Microorganisms (GCM) 10K type strain sequencing project: providing services to taxonomists for standard genome sequencing and annotation.</title>
        <authorList>
            <consortium name="The Broad Institute Genomics Platform"/>
            <consortium name="The Broad Institute Genome Sequencing Center for Infectious Disease"/>
            <person name="Wu L."/>
            <person name="Ma J."/>
        </authorList>
    </citation>
    <scope>NUCLEOTIDE SEQUENCE [LARGE SCALE GENOMIC DNA]</scope>
    <source>
        <strain evidence="4">CCUG 30340</strain>
    </source>
</reference>